<dbReference type="InterPro" id="IPR014729">
    <property type="entry name" value="Rossmann-like_a/b/a_fold"/>
</dbReference>
<dbReference type="Gene3D" id="3.40.50.620">
    <property type="entry name" value="HUPs"/>
    <property type="match status" value="1"/>
</dbReference>
<dbReference type="Proteomes" id="UP000095283">
    <property type="component" value="Unplaced"/>
</dbReference>
<dbReference type="AlphaFoldDB" id="A0A1I7XFY3"/>
<keyword evidence="7" id="KW-1185">Reference proteome</keyword>
<proteinExistence type="inferred from homology"/>
<keyword evidence="2 5" id="KW-0547">Nucleotide-binding</keyword>
<dbReference type="GO" id="GO:0005739">
    <property type="term" value="C:mitochondrion"/>
    <property type="evidence" value="ECO:0007669"/>
    <property type="project" value="TreeGrafter"/>
</dbReference>
<feature type="domain" description="Glutamyl/glutaminyl-tRNA synthetase class Ib catalytic" evidence="6">
    <location>
        <begin position="4"/>
        <end position="157"/>
    </location>
</feature>
<dbReference type="Pfam" id="PF00749">
    <property type="entry name" value="tRNA-synt_1c"/>
    <property type="match status" value="1"/>
</dbReference>
<evidence type="ECO:0000313" key="8">
    <source>
        <dbReference type="WBParaSite" id="Hba_16640"/>
    </source>
</evidence>
<evidence type="ECO:0000259" key="6">
    <source>
        <dbReference type="Pfam" id="PF00749"/>
    </source>
</evidence>
<organism evidence="7 8">
    <name type="scientific">Heterorhabditis bacteriophora</name>
    <name type="common">Entomopathogenic nematode worm</name>
    <dbReference type="NCBI Taxonomy" id="37862"/>
    <lineage>
        <taxon>Eukaryota</taxon>
        <taxon>Metazoa</taxon>
        <taxon>Ecdysozoa</taxon>
        <taxon>Nematoda</taxon>
        <taxon>Chromadorea</taxon>
        <taxon>Rhabditida</taxon>
        <taxon>Rhabditina</taxon>
        <taxon>Rhabditomorpha</taxon>
        <taxon>Strongyloidea</taxon>
        <taxon>Heterorhabditidae</taxon>
        <taxon>Heterorhabditis</taxon>
    </lineage>
</organism>
<comment type="similarity">
    <text evidence="5">Belongs to the class-I aminoacyl-tRNA synthetase family.</text>
</comment>
<accession>A0A1I7XFY3</accession>
<dbReference type="GO" id="GO:0004818">
    <property type="term" value="F:glutamate-tRNA ligase activity"/>
    <property type="evidence" value="ECO:0007669"/>
    <property type="project" value="TreeGrafter"/>
</dbReference>
<dbReference type="WBParaSite" id="Hba_16640">
    <property type="protein sequence ID" value="Hba_16640"/>
    <property type="gene ID" value="Hba_16640"/>
</dbReference>
<keyword evidence="4 5" id="KW-0030">Aminoacyl-tRNA synthetase</keyword>
<keyword evidence="5" id="KW-0648">Protein biosynthesis</keyword>
<evidence type="ECO:0000256" key="2">
    <source>
        <dbReference type="ARBA" id="ARBA00022741"/>
    </source>
</evidence>
<dbReference type="InterPro" id="IPR020058">
    <property type="entry name" value="Glu/Gln-tRNA-synth_Ib_cat-dom"/>
</dbReference>
<keyword evidence="3 5" id="KW-0067">ATP-binding</keyword>
<dbReference type="GO" id="GO:0005524">
    <property type="term" value="F:ATP binding"/>
    <property type="evidence" value="ECO:0007669"/>
    <property type="project" value="UniProtKB-KW"/>
</dbReference>
<name>A0A1I7XFY3_HETBA</name>
<evidence type="ECO:0000313" key="7">
    <source>
        <dbReference type="Proteomes" id="UP000095283"/>
    </source>
</evidence>
<dbReference type="PANTHER" id="PTHR43311">
    <property type="entry name" value="GLUTAMATE--TRNA LIGASE"/>
    <property type="match status" value="1"/>
</dbReference>
<dbReference type="GO" id="GO:0006424">
    <property type="term" value="P:glutamyl-tRNA aminoacylation"/>
    <property type="evidence" value="ECO:0007669"/>
    <property type="project" value="TreeGrafter"/>
</dbReference>
<protein>
    <submittedName>
        <fullName evidence="8">tRNA-synt_1c domain-containing protein</fullName>
    </submittedName>
</protein>
<keyword evidence="1 5" id="KW-0436">Ligase</keyword>
<evidence type="ECO:0000256" key="5">
    <source>
        <dbReference type="RuleBase" id="RU363037"/>
    </source>
</evidence>
<reference evidence="8" key="1">
    <citation type="submission" date="2016-11" db="UniProtKB">
        <authorList>
            <consortium name="WormBaseParasite"/>
        </authorList>
    </citation>
    <scope>IDENTIFICATION</scope>
</reference>
<evidence type="ECO:0000256" key="4">
    <source>
        <dbReference type="ARBA" id="ARBA00023146"/>
    </source>
</evidence>
<evidence type="ECO:0000256" key="1">
    <source>
        <dbReference type="ARBA" id="ARBA00022598"/>
    </source>
</evidence>
<sequence>MNKNAIHRVLDQYGLQCDEGPRIGGEFGPYEQSSRLNLYRKRIQQLIDTNHAYRCFCSESRLALLRKDALRQNTIPKYDRRCRDIDIQTSQRRAESGESFVVRFKTDKQDVTFKDEVYGIVTQSLDESDMVLIKSDGFPTYHFANVVDDEAMKISHVNIA</sequence>
<dbReference type="InterPro" id="IPR049940">
    <property type="entry name" value="GluQ/Sye"/>
</dbReference>
<evidence type="ECO:0000256" key="3">
    <source>
        <dbReference type="ARBA" id="ARBA00022840"/>
    </source>
</evidence>
<dbReference type="SUPFAM" id="SSF52374">
    <property type="entry name" value="Nucleotidylyl transferase"/>
    <property type="match status" value="1"/>
</dbReference>
<dbReference type="PANTHER" id="PTHR43311:SF2">
    <property type="entry name" value="GLUTAMATE--TRNA LIGASE, MITOCHONDRIAL-RELATED"/>
    <property type="match status" value="1"/>
</dbReference>